<dbReference type="EMBL" id="CP058627">
    <property type="protein sequence ID" value="QLG87003.1"/>
    <property type="molecule type" value="Genomic_DNA"/>
</dbReference>
<evidence type="ECO:0000259" key="1">
    <source>
        <dbReference type="Pfam" id="PF13439"/>
    </source>
</evidence>
<keyword evidence="2" id="KW-0808">Transferase</keyword>
<dbReference type="AlphaFoldDB" id="A0A7H9BE59"/>
<reference evidence="2 3" key="1">
    <citation type="submission" date="2020-07" db="EMBL/GenBank/DDBJ databases">
        <title>Complete genome sequence of Chitinibacter sp. 2T18.</title>
        <authorList>
            <person name="Bae J.-W."/>
            <person name="Choi J.-W."/>
        </authorList>
    </citation>
    <scope>NUCLEOTIDE SEQUENCE [LARGE SCALE GENOMIC DNA]</scope>
    <source>
        <strain evidence="2 3">2T18</strain>
    </source>
</reference>
<evidence type="ECO:0000313" key="3">
    <source>
        <dbReference type="Proteomes" id="UP000509597"/>
    </source>
</evidence>
<gene>
    <name evidence="2" type="ORF">HQ393_01405</name>
</gene>
<dbReference type="RefSeq" id="WP_179357089.1">
    <property type="nucleotide sequence ID" value="NZ_CP058627.1"/>
</dbReference>
<sequence>MTNAHAYRWSEIADFLAAEGHYIEVVTSRCTGNFVELDVDATLKINRVGFGANNTDVSVANNKKSKYDFFIRLARRIYRKVYWPDARWHWVLYLIKYAFSAKNKNFDLIVSYYPFMSSHIMGALLKFLKKDAVVWISDYGDPFSVSNTMPPNNFAIYSALNHWLEKLIINNSDCVTFTNSETRDTYSRVFGGGGKLSVVPHLVDLDKYYSTAFVSKEEKPINVVYTGGFHKSIREPYDLIDIMEVLEKDTPSNCTLTLYGPDNGFSLDQTGIANILYAGEISRRDVIGVMKTADVLVNVENKNCMMTPSKIVEYIATGRPIINLGDAGKHTPLLVEYAKIGYALNLSVKDGPVINAFRIKEFLAQSTMLTCPISVVKNILKFNRIEEVSSTYLNLYEERRRGGGLR</sequence>
<evidence type="ECO:0000313" key="2">
    <source>
        <dbReference type="EMBL" id="QLG87003.1"/>
    </source>
</evidence>
<dbReference type="Proteomes" id="UP000509597">
    <property type="component" value="Chromosome"/>
</dbReference>
<organism evidence="2 3">
    <name type="scientific">Chitinibacter bivalviorum</name>
    <dbReference type="NCBI Taxonomy" id="2739434"/>
    <lineage>
        <taxon>Bacteria</taxon>
        <taxon>Pseudomonadati</taxon>
        <taxon>Pseudomonadota</taxon>
        <taxon>Betaproteobacteria</taxon>
        <taxon>Neisseriales</taxon>
        <taxon>Chitinibacteraceae</taxon>
        <taxon>Chitinibacter</taxon>
    </lineage>
</organism>
<proteinExistence type="predicted"/>
<protein>
    <submittedName>
        <fullName evidence="2">Glycosyltransferase</fullName>
    </submittedName>
</protein>
<dbReference type="KEGG" id="chiz:HQ393_01405"/>
<dbReference type="Pfam" id="PF13439">
    <property type="entry name" value="Glyco_transf_4"/>
    <property type="match status" value="1"/>
</dbReference>
<dbReference type="Gene3D" id="3.40.50.2000">
    <property type="entry name" value="Glycogen Phosphorylase B"/>
    <property type="match status" value="2"/>
</dbReference>
<keyword evidence="3" id="KW-1185">Reference proteome</keyword>
<dbReference type="SUPFAM" id="SSF53756">
    <property type="entry name" value="UDP-Glycosyltransferase/glycogen phosphorylase"/>
    <property type="match status" value="1"/>
</dbReference>
<dbReference type="GO" id="GO:0016757">
    <property type="term" value="F:glycosyltransferase activity"/>
    <property type="evidence" value="ECO:0007669"/>
    <property type="project" value="UniProtKB-ARBA"/>
</dbReference>
<accession>A0A7H9BE59</accession>
<name>A0A7H9BE59_9NEIS</name>
<feature type="domain" description="Glycosyltransferase subfamily 4-like N-terminal" evidence="1">
    <location>
        <begin position="11"/>
        <end position="207"/>
    </location>
</feature>
<dbReference type="InterPro" id="IPR028098">
    <property type="entry name" value="Glyco_trans_4-like_N"/>
</dbReference>